<feature type="compositionally biased region" description="Pro residues" evidence="1">
    <location>
        <begin position="240"/>
        <end position="266"/>
    </location>
</feature>
<feature type="compositionally biased region" description="Polar residues" evidence="1">
    <location>
        <begin position="367"/>
        <end position="379"/>
    </location>
</feature>
<keyword evidence="2" id="KW-0812">Transmembrane</keyword>
<proteinExistence type="predicted"/>
<sequence>MSNAGPLTTTFTAPASCTTATGLYQIWDSNTYHFEQGPLASMTDCFPSGYDASASQYYSPGICPSGYTTACSSTDVLSATVTETAYTCCPRGRVEYTCAASASGSHLGCTTVFGDNIGIAELTAISKGSTYSTQVIATVGEGISANGIAVRLRAGDFATTGQTVLATATSQAAPNPTSTSSSSTKASGLSTVGIAGIGVGAGALVFAIAGTLGFCLWVRRRKQKAFKKSQSPLLPSYPNRGPPPPRPPRPLEPPLRPVTTPPPLPPKDLTSDRPFSPSPSTTSSDVKKAREVEVYKVRNIEIKKKRPRDMDSKKSRSTFDSSNGPFELPGGLAEEKERQMYEMYELYGEWPQSPSSSSHLMSSSKSFETFQSTDSLWSHPSSPKPGQGVSVPPPPSYVSQPAELESQPSEHEAPLARPQKSFATPHRHRRMPSGRWGKGTSWAPAELPTPDENGFL</sequence>
<dbReference type="AlphaFoldDB" id="A0A9W8Z3Y0"/>
<feature type="region of interest" description="Disordered" evidence="1">
    <location>
        <begin position="349"/>
        <end position="456"/>
    </location>
</feature>
<dbReference type="EMBL" id="JAPEVB010000001">
    <property type="protein sequence ID" value="KAJ4397303.1"/>
    <property type="molecule type" value="Genomic_DNA"/>
</dbReference>
<organism evidence="3 4">
    <name type="scientific">Gnomoniopsis smithogilvyi</name>
    <dbReference type="NCBI Taxonomy" id="1191159"/>
    <lineage>
        <taxon>Eukaryota</taxon>
        <taxon>Fungi</taxon>
        <taxon>Dikarya</taxon>
        <taxon>Ascomycota</taxon>
        <taxon>Pezizomycotina</taxon>
        <taxon>Sordariomycetes</taxon>
        <taxon>Sordariomycetidae</taxon>
        <taxon>Diaporthales</taxon>
        <taxon>Gnomoniaceae</taxon>
        <taxon>Gnomoniopsis</taxon>
    </lineage>
</organism>
<protein>
    <submittedName>
        <fullName evidence="3">Uncharacterized protein</fullName>
    </submittedName>
</protein>
<evidence type="ECO:0000256" key="1">
    <source>
        <dbReference type="SAM" id="MobiDB-lite"/>
    </source>
</evidence>
<keyword evidence="4" id="KW-1185">Reference proteome</keyword>
<keyword evidence="2" id="KW-0472">Membrane</keyword>
<evidence type="ECO:0000313" key="3">
    <source>
        <dbReference type="EMBL" id="KAJ4397303.1"/>
    </source>
</evidence>
<feature type="compositionally biased region" description="Basic and acidic residues" evidence="1">
    <location>
        <begin position="285"/>
        <end position="314"/>
    </location>
</feature>
<feature type="region of interest" description="Disordered" evidence="1">
    <location>
        <begin position="168"/>
        <end position="187"/>
    </location>
</feature>
<evidence type="ECO:0000256" key="2">
    <source>
        <dbReference type="SAM" id="Phobius"/>
    </source>
</evidence>
<dbReference type="OrthoDB" id="4770059at2759"/>
<gene>
    <name evidence="3" type="ORF">N0V93_001527</name>
</gene>
<feature type="region of interest" description="Disordered" evidence="1">
    <location>
        <begin position="227"/>
        <end position="332"/>
    </location>
</feature>
<feature type="compositionally biased region" description="Low complexity" evidence="1">
    <location>
        <begin position="272"/>
        <end position="284"/>
    </location>
</feature>
<accession>A0A9W8Z3Y0</accession>
<comment type="caution">
    <text evidence="3">The sequence shown here is derived from an EMBL/GenBank/DDBJ whole genome shotgun (WGS) entry which is preliminary data.</text>
</comment>
<keyword evidence="2" id="KW-1133">Transmembrane helix</keyword>
<feature type="compositionally biased region" description="Low complexity" evidence="1">
    <location>
        <begin position="353"/>
        <end position="366"/>
    </location>
</feature>
<feature type="transmembrane region" description="Helical" evidence="2">
    <location>
        <begin position="192"/>
        <end position="218"/>
    </location>
</feature>
<name>A0A9W8Z3Y0_9PEZI</name>
<evidence type="ECO:0000313" key="4">
    <source>
        <dbReference type="Proteomes" id="UP001140453"/>
    </source>
</evidence>
<feature type="compositionally biased region" description="Low complexity" evidence="1">
    <location>
        <begin position="380"/>
        <end position="390"/>
    </location>
</feature>
<reference evidence="3" key="1">
    <citation type="submission" date="2022-10" db="EMBL/GenBank/DDBJ databases">
        <title>Tapping the CABI collections for fungal endophytes: first genome assemblies for Collariella, Neodidymelliopsis, Ascochyta clinopodiicola, Didymella pomorum, Didymosphaeria variabile, Neocosmospora piperis and Neocucurbitaria cava.</title>
        <authorList>
            <person name="Hill R."/>
        </authorList>
    </citation>
    <scope>NUCLEOTIDE SEQUENCE</scope>
    <source>
        <strain evidence="3">IMI 355082</strain>
    </source>
</reference>
<dbReference type="Proteomes" id="UP001140453">
    <property type="component" value="Unassembled WGS sequence"/>
</dbReference>